<name>A0AAV4AUC7_9GAST</name>
<evidence type="ECO:0000313" key="2">
    <source>
        <dbReference type="Proteomes" id="UP000735302"/>
    </source>
</evidence>
<accession>A0AAV4AUC7</accession>
<dbReference type="AlphaFoldDB" id="A0AAV4AUC7"/>
<evidence type="ECO:0000313" key="1">
    <source>
        <dbReference type="EMBL" id="GFO10428.1"/>
    </source>
</evidence>
<sequence length="88" mass="10240">MGHMISSFLWTPRFGQTCLVVVIYDGQKYREKNPSGTHILVALTLDRPPSRNMVATTPCWTQQFYMGLERQCCKFDLDIGDYNIQRYS</sequence>
<keyword evidence="2" id="KW-1185">Reference proteome</keyword>
<reference evidence="1 2" key="1">
    <citation type="journal article" date="2021" name="Elife">
        <title>Chloroplast acquisition without the gene transfer in kleptoplastic sea slugs, Plakobranchus ocellatus.</title>
        <authorList>
            <person name="Maeda T."/>
            <person name="Takahashi S."/>
            <person name="Yoshida T."/>
            <person name="Shimamura S."/>
            <person name="Takaki Y."/>
            <person name="Nagai Y."/>
            <person name="Toyoda A."/>
            <person name="Suzuki Y."/>
            <person name="Arimoto A."/>
            <person name="Ishii H."/>
            <person name="Satoh N."/>
            <person name="Nishiyama T."/>
            <person name="Hasebe M."/>
            <person name="Maruyama T."/>
            <person name="Minagawa J."/>
            <person name="Obokata J."/>
            <person name="Shigenobu S."/>
        </authorList>
    </citation>
    <scope>NUCLEOTIDE SEQUENCE [LARGE SCALE GENOMIC DNA]</scope>
</reference>
<comment type="caution">
    <text evidence="1">The sequence shown here is derived from an EMBL/GenBank/DDBJ whole genome shotgun (WGS) entry which is preliminary data.</text>
</comment>
<gene>
    <name evidence="1" type="ORF">PoB_003693300</name>
</gene>
<protein>
    <submittedName>
        <fullName evidence="1">Uncharacterized protein</fullName>
    </submittedName>
</protein>
<organism evidence="1 2">
    <name type="scientific">Plakobranchus ocellatus</name>
    <dbReference type="NCBI Taxonomy" id="259542"/>
    <lineage>
        <taxon>Eukaryota</taxon>
        <taxon>Metazoa</taxon>
        <taxon>Spiralia</taxon>
        <taxon>Lophotrochozoa</taxon>
        <taxon>Mollusca</taxon>
        <taxon>Gastropoda</taxon>
        <taxon>Heterobranchia</taxon>
        <taxon>Euthyneura</taxon>
        <taxon>Panpulmonata</taxon>
        <taxon>Sacoglossa</taxon>
        <taxon>Placobranchoidea</taxon>
        <taxon>Plakobranchidae</taxon>
        <taxon>Plakobranchus</taxon>
    </lineage>
</organism>
<proteinExistence type="predicted"/>
<dbReference type="EMBL" id="BLXT01004163">
    <property type="protein sequence ID" value="GFO10428.1"/>
    <property type="molecule type" value="Genomic_DNA"/>
</dbReference>
<dbReference type="Proteomes" id="UP000735302">
    <property type="component" value="Unassembled WGS sequence"/>
</dbReference>